<keyword evidence="1" id="KW-0812">Transmembrane</keyword>
<name>A0A1W2H5S4_9BACT</name>
<dbReference type="EMBL" id="LT838813">
    <property type="protein sequence ID" value="SMD43968.1"/>
    <property type="molecule type" value="Genomic_DNA"/>
</dbReference>
<evidence type="ECO:0000256" key="1">
    <source>
        <dbReference type="SAM" id="Phobius"/>
    </source>
</evidence>
<gene>
    <name evidence="2" type="ORF">SAMN00777080_2582</name>
</gene>
<organism evidence="2 3">
    <name type="scientific">Aquiflexum balticum DSM 16537</name>
    <dbReference type="NCBI Taxonomy" id="758820"/>
    <lineage>
        <taxon>Bacteria</taxon>
        <taxon>Pseudomonadati</taxon>
        <taxon>Bacteroidota</taxon>
        <taxon>Cytophagia</taxon>
        <taxon>Cytophagales</taxon>
        <taxon>Cyclobacteriaceae</taxon>
        <taxon>Aquiflexum</taxon>
    </lineage>
</organism>
<reference evidence="3" key="1">
    <citation type="submission" date="2017-04" db="EMBL/GenBank/DDBJ databases">
        <authorList>
            <person name="Varghese N."/>
            <person name="Submissions S."/>
        </authorList>
    </citation>
    <scope>NUCLEOTIDE SEQUENCE [LARGE SCALE GENOMIC DNA]</scope>
    <source>
        <strain evidence="3">DSM 16537</strain>
    </source>
</reference>
<feature type="transmembrane region" description="Helical" evidence="1">
    <location>
        <begin position="152"/>
        <end position="172"/>
    </location>
</feature>
<protein>
    <submittedName>
        <fullName evidence="2">Uncharacterized protein</fullName>
    </submittedName>
</protein>
<sequence>MKKFDDLKSIWAENQMNASDLAHAFGKKKINSLAVMKQQYIVSAIGLFGTTVFILWFGFLSGKNFKFEISYTALAILAVCLAINMLINLYNVLLISKLDDTLAPQEYLKHWLNFYKNRLRFFRLYAPILLITFCLSFALYVPEILGYYPNTYYKIGFILFIILTFFASYLMGKSATREEKIKLNELNNTFQLLSNG</sequence>
<keyword evidence="1" id="KW-0472">Membrane</keyword>
<keyword evidence="1" id="KW-1133">Transmembrane helix</keyword>
<evidence type="ECO:0000313" key="2">
    <source>
        <dbReference type="EMBL" id="SMD43968.1"/>
    </source>
</evidence>
<dbReference type="OrthoDB" id="659392at2"/>
<dbReference type="AlphaFoldDB" id="A0A1W2H5S4"/>
<dbReference type="Proteomes" id="UP000192333">
    <property type="component" value="Chromosome I"/>
</dbReference>
<feature type="transmembrane region" description="Helical" evidence="1">
    <location>
        <begin position="40"/>
        <end position="59"/>
    </location>
</feature>
<feature type="transmembrane region" description="Helical" evidence="1">
    <location>
        <begin position="71"/>
        <end position="93"/>
    </location>
</feature>
<proteinExistence type="predicted"/>
<dbReference type="RefSeq" id="WP_084120816.1">
    <property type="nucleotide sequence ID" value="NZ_LT838813.1"/>
</dbReference>
<keyword evidence="3" id="KW-1185">Reference proteome</keyword>
<feature type="transmembrane region" description="Helical" evidence="1">
    <location>
        <begin position="121"/>
        <end position="140"/>
    </location>
</feature>
<evidence type="ECO:0000313" key="3">
    <source>
        <dbReference type="Proteomes" id="UP000192333"/>
    </source>
</evidence>
<accession>A0A1W2H5S4</accession>